<dbReference type="Gene3D" id="3.30.70.1120">
    <property type="entry name" value="TT1725-like"/>
    <property type="match status" value="1"/>
</dbReference>
<dbReference type="PANTHER" id="PTHR36441:SF1">
    <property type="entry name" value="DUF503 DOMAIN-CONTAINING PROTEIN"/>
    <property type="match status" value="1"/>
</dbReference>
<dbReference type="InterPro" id="IPR007546">
    <property type="entry name" value="DUF503"/>
</dbReference>
<dbReference type="EMBL" id="SRSC01000003">
    <property type="protein sequence ID" value="TGU71159.1"/>
    <property type="molecule type" value="Genomic_DNA"/>
</dbReference>
<protein>
    <submittedName>
        <fullName evidence="1">DUF503 domain-containing protein</fullName>
    </submittedName>
</protein>
<reference evidence="1 2" key="1">
    <citation type="submission" date="2019-04" db="EMBL/GenBank/DDBJ databases">
        <title>Geobacter oryzae sp. nov., ferric-reducing bacteria isolated from paddy soil.</title>
        <authorList>
            <person name="Xu Z."/>
            <person name="Masuda Y."/>
            <person name="Itoh H."/>
            <person name="Senoo K."/>
        </authorList>
    </citation>
    <scope>NUCLEOTIDE SEQUENCE [LARGE SCALE GENOMIC DNA]</scope>
    <source>
        <strain evidence="1 2">Red111</strain>
    </source>
</reference>
<evidence type="ECO:0000313" key="1">
    <source>
        <dbReference type="EMBL" id="TGU71159.1"/>
    </source>
</evidence>
<dbReference type="Proteomes" id="UP000306416">
    <property type="component" value="Unassembled WGS sequence"/>
</dbReference>
<organism evidence="1 2">
    <name type="scientific">Geomonas terrae</name>
    <dbReference type="NCBI Taxonomy" id="2562681"/>
    <lineage>
        <taxon>Bacteria</taxon>
        <taxon>Pseudomonadati</taxon>
        <taxon>Thermodesulfobacteriota</taxon>
        <taxon>Desulfuromonadia</taxon>
        <taxon>Geobacterales</taxon>
        <taxon>Geobacteraceae</taxon>
        <taxon>Geomonas</taxon>
    </lineage>
</organism>
<dbReference type="Pfam" id="PF04456">
    <property type="entry name" value="DUF503"/>
    <property type="match status" value="1"/>
</dbReference>
<dbReference type="SUPFAM" id="SSF103007">
    <property type="entry name" value="Hypothetical protein TT1725"/>
    <property type="match status" value="1"/>
</dbReference>
<dbReference type="InterPro" id="IPR036746">
    <property type="entry name" value="TT1725-like_sf"/>
</dbReference>
<keyword evidence="2" id="KW-1185">Reference proteome</keyword>
<sequence>MHVVLLQMRLLLPSRTLKEKRAIVKSVLSRSRNRFNVACSESALHDQPADAELCFVTVAASPMRARQLLQELESWLVSERPDVEITDVQLEEL</sequence>
<evidence type="ECO:0000313" key="2">
    <source>
        <dbReference type="Proteomes" id="UP000306416"/>
    </source>
</evidence>
<dbReference type="PANTHER" id="PTHR36441">
    <property type="entry name" value="HYPOTHETICAL CYTOSOLIC PROTEIN"/>
    <property type="match status" value="1"/>
</dbReference>
<gene>
    <name evidence="1" type="ORF">E4633_12485</name>
</gene>
<comment type="caution">
    <text evidence="1">The sequence shown here is derived from an EMBL/GenBank/DDBJ whole genome shotgun (WGS) entry which is preliminary data.</text>
</comment>
<accession>A0A4S1CCQ2</accession>
<dbReference type="RefSeq" id="WP_135870598.1">
    <property type="nucleotide sequence ID" value="NZ_SRSC01000003.1"/>
</dbReference>
<proteinExistence type="predicted"/>
<name>A0A4S1CCQ2_9BACT</name>
<dbReference type="AlphaFoldDB" id="A0A4S1CCQ2"/>